<dbReference type="InterPro" id="IPR018188">
    <property type="entry name" value="RNase_T2_His_AS_1"/>
</dbReference>
<evidence type="ECO:0000313" key="5">
    <source>
        <dbReference type="Proteomes" id="UP001196509"/>
    </source>
</evidence>
<evidence type="ECO:0000256" key="2">
    <source>
        <dbReference type="RuleBase" id="RU004328"/>
    </source>
</evidence>
<evidence type="ECO:0000256" key="1">
    <source>
        <dbReference type="ARBA" id="ARBA00007469"/>
    </source>
</evidence>
<dbReference type="PROSITE" id="PS51257">
    <property type="entry name" value="PROKAR_LIPOPROTEIN"/>
    <property type="match status" value="1"/>
</dbReference>
<dbReference type="GO" id="GO:0003723">
    <property type="term" value="F:RNA binding"/>
    <property type="evidence" value="ECO:0007669"/>
    <property type="project" value="InterPro"/>
</dbReference>
<dbReference type="PROSITE" id="PS00530">
    <property type="entry name" value="RNASE_T2_1"/>
    <property type="match status" value="1"/>
</dbReference>
<keyword evidence="3" id="KW-0732">Signal</keyword>
<sequence length="334" mass="36796">MRRLTVASVCLIFACFPAQAFETRDGDFVANKACEAWQSKNKRTNPGNVVTEPGRAYEVKGVNAPGGDYFQIVLPDAPGATDRWVRADCGTFVDKGKPQKAASRDAPSEHGEAGGDFVLALNWQPSFCQVRPAKSECKKLNRGLLPETETQLSIHGLWPQPIHEEYCGVSRRLVEHDRAGRWWLLPELDLDGETRKALDFTMPGTASYLDRHEWYKHGTCHPGDVDANGYYKDTLRLHAAINDTPISGFLADNIGRRVSTADIRDLFDEAFGKGAGARVRFRCTDHNGRILLNEVLISLRGVLDDSVPVQNLLLAADPVAIGCREGVIDPAGLQ</sequence>
<dbReference type="InterPro" id="IPR036430">
    <property type="entry name" value="RNase_T2-like_sf"/>
</dbReference>
<evidence type="ECO:0000256" key="3">
    <source>
        <dbReference type="SAM" id="SignalP"/>
    </source>
</evidence>
<feature type="signal peptide" evidence="3">
    <location>
        <begin position="1"/>
        <end position="20"/>
    </location>
</feature>
<organism evidence="4 5">
    <name type="scientific">Flavimaribacter sediminis</name>
    <dbReference type="NCBI Taxonomy" id="2865987"/>
    <lineage>
        <taxon>Bacteria</taxon>
        <taxon>Pseudomonadati</taxon>
        <taxon>Pseudomonadota</taxon>
        <taxon>Alphaproteobacteria</taxon>
        <taxon>Hyphomicrobiales</taxon>
        <taxon>Rhizobiaceae</taxon>
        <taxon>Flavimaribacter</taxon>
    </lineage>
</organism>
<gene>
    <name evidence="4" type="ORF">K1W69_23635</name>
</gene>
<dbReference type="AlphaFoldDB" id="A0AAE3D3U6"/>
<keyword evidence="5" id="KW-1185">Reference proteome</keyword>
<dbReference type="Gene3D" id="3.90.730.10">
    <property type="entry name" value="Ribonuclease T2-like"/>
    <property type="match status" value="1"/>
</dbReference>
<dbReference type="Pfam" id="PF00445">
    <property type="entry name" value="Ribonuclease_T2"/>
    <property type="match status" value="1"/>
</dbReference>
<accession>A0AAE3D3U6</accession>
<proteinExistence type="inferred from homology"/>
<comment type="caution">
    <text evidence="4">The sequence shown here is derived from an EMBL/GenBank/DDBJ whole genome shotgun (WGS) entry which is preliminary data.</text>
</comment>
<dbReference type="InterPro" id="IPR001568">
    <property type="entry name" value="RNase_T2-like"/>
</dbReference>
<reference evidence="4" key="1">
    <citation type="submission" date="2021-08" db="EMBL/GenBank/DDBJ databases">
        <title>Hoeflea bacterium WL0058 sp. nov., isolated from the sediment.</title>
        <authorList>
            <person name="Wang L."/>
            <person name="Zhang D."/>
        </authorList>
    </citation>
    <scope>NUCLEOTIDE SEQUENCE</scope>
    <source>
        <strain evidence="4">WL0058</strain>
    </source>
</reference>
<dbReference type="EMBL" id="JAICBX010000005">
    <property type="protein sequence ID" value="MBW8640206.1"/>
    <property type="molecule type" value="Genomic_DNA"/>
</dbReference>
<dbReference type="GO" id="GO:0006401">
    <property type="term" value="P:RNA catabolic process"/>
    <property type="evidence" value="ECO:0007669"/>
    <property type="project" value="TreeGrafter"/>
</dbReference>
<feature type="chain" id="PRO_5041992344" evidence="3">
    <location>
        <begin position="21"/>
        <end position="334"/>
    </location>
</feature>
<name>A0AAE3D3U6_9HYPH</name>
<dbReference type="SUPFAM" id="SSF55895">
    <property type="entry name" value="Ribonuclease Rh-like"/>
    <property type="match status" value="1"/>
</dbReference>
<comment type="similarity">
    <text evidence="1 2">Belongs to the RNase T2 family.</text>
</comment>
<protein>
    <submittedName>
        <fullName evidence="4">Ribonuclease T</fullName>
    </submittedName>
</protein>
<evidence type="ECO:0000313" key="4">
    <source>
        <dbReference type="EMBL" id="MBW8640206.1"/>
    </source>
</evidence>
<dbReference type="PANTHER" id="PTHR11240:SF22">
    <property type="entry name" value="RIBONUCLEASE T2"/>
    <property type="match status" value="1"/>
</dbReference>
<dbReference type="PANTHER" id="PTHR11240">
    <property type="entry name" value="RIBONUCLEASE T2"/>
    <property type="match status" value="1"/>
</dbReference>
<dbReference type="GO" id="GO:0033897">
    <property type="term" value="F:ribonuclease T2 activity"/>
    <property type="evidence" value="ECO:0007669"/>
    <property type="project" value="InterPro"/>
</dbReference>
<dbReference type="Proteomes" id="UP001196509">
    <property type="component" value="Unassembled WGS sequence"/>
</dbReference>
<dbReference type="RefSeq" id="WP_220230919.1">
    <property type="nucleotide sequence ID" value="NZ_JAICBX010000005.1"/>
</dbReference>